<dbReference type="Proteomes" id="UP000838756">
    <property type="component" value="Unassembled WGS sequence"/>
</dbReference>
<comment type="caution">
    <text evidence="1">The sequence shown here is derived from an EMBL/GenBank/DDBJ whole genome shotgun (WGS) entry which is preliminary data.</text>
</comment>
<dbReference type="EMBL" id="CAKXAJ010024867">
    <property type="protein sequence ID" value="CAH2232149.1"/>
    <property type="molecule type" value="Genomic_DNA"/>
</dbReference>
<evidence type="ECO:0000313" key="2">
    <source>
        <dbReference type="Proteomes" id="UP000838756"/>
    </source>
</evidence>
<proteinExistence type="predicted"/>
<gene>
    <name evidence="1" type="primary">jg20824</name>
    <name evidence="1" type="ORF">PAEG_LOCUS10464</name>
</gene>
<evidence type="ECO:0000313" key="1">
    <source>
        <dbReference type="EMBL" id="CAH2232149.1"/>
    </source>
</evidence>
<keyword evidence="2" id="KW-1185">Reference proteome</keyword>
<organism evidence="1 2">
    <name type="scientific">Pararge aegeria aegeria</name>
    <dbReference type="NCBI Taxonomy" id="348720"/>
    <lineage>
        <taxon>Eukaryota</taxon>
        <taxon>Metazoa</taxon>
        <taxon>Ecdysozoa</taxon>
        <taxon>Arthropoda</taxon>
        <taxon>Hexapoda</taxon>
        <taxon>Insecta</taxon>
        <taxon>Pterygota</taxon>
        <taxon>Neoptera</taxon>
        <taxon>Endopterygota</taxon>
        <taxon>Lepidoptera</taxon>
        <taxon>Glossata</taxon>
        <taxon>Ditrysia</taxon>
        <taxon>Papilionoidea</taxon>
        <taxon>Nymphalidae</taxon>
        <taxon>Satyrinae</taxon>
        <taxon>Satyrini</taxon>
        <taxon>Parargina</taxon>
        <taxon>Pararge</taxon>
    </lineage>
</organism>
<protein>
    <submittedName>
        <fullName evidence="1">Jg20824 protein</fullName>
    </submittedName>
</protein>
<reference evidence="1" key="1">
    <citation type="submission" date="2022-03" db="EMBL/GenBank/DDBJ databases">
        <authorList>
            <person name="Lindestad O."/>
        </authorList>
    </citation>
    <scope>NUCLEOTIDE SEQUENCE</scope>
</reference>
<name>A0A8S4R7P7_9NEOP</name>
<dbReference type="AlphaFoldDB" id="A0A8S4R7P7"/>
<sequence>MRVREAIRNELASDYPRPVNITYVAEHAFNLTPRPHKGVHLPLSPPKSYYLADSISRRVVFLGNDDVREERKKTFAKISDRGM</sequence>
<accession>A0A8S4R7P7</accession>